<dbReference type="SUPFAM" id="SSF69618">
    <property type="entry name" value="HemD-like"/>
    <property type="match status" value="1"/>
</dbReference>
<organism evidence="4 5">
    <name type="scientific">Cyclospora cayetanensis</name>
    <dbReference type="NCBI Taxonomy" id="88456"/>
    <lineage>
        <taxon>Eukaryota</taxon>
        <taxon>Sar</taxon>
        <taxon>Alveolata</taxon>
        <taxon>Apicomplexa</taxon>
        <taxon>Conoidasida</taxon>
        <taxon>Coccidia</taxon>
        <taxon>Eucoccidiorida</taxon>
        <taxon>Eimeriorina</taxon>
        <taxon>Eimeriidae</taxon>
        <taxon>Cyclospora</taxon>
    </lineage>
</organism>
<feature type="chain" id="PRO_5008913924" description="Uroporphyrinogen-III synthase" evidence="3">
    <location>
        <begin position="18"/>
        <end position="520"/>
    </location>
</feature>
<reference evidence="4 5" key="1">
    <citation type="journal article" date="2016" name="BMC Genomics">
        <title>Comparative genomics reveals Cyclospora cayetanensis possesses coccidia-like metabolism and invasion components but unique surface antigens.</title>
        <authorList>
            <person name="Liu S."/>
            <person name="Wang L."/>
            <person name="Zheng H."/>
            <person name="Xu Z."/>
            <person name="Roellig D.M."/>
            <person name="Li N."/>
            <person name="Frace M.A."/>
            <person name="Tang K."/>
            <person name="Arrowood M.J."/>
            <person name="Moss D.M."/>
            <person name="Zhang L."/>
            <person name="Feng Y."/>
            <person name="Xiao L."/>
        </authorList>
    </citation>
    <scope>NUCLEOTIDE SEQUENCE [LARGE SCALE GENOMIC DNA]</scope>
    <source>
        <strain evidence="4 5">CHN_HEN01</strain>
    </source>
</reference>
<dbReference type="PANTHER" id="PTHR38042">
    <property type="entry name" value="UROPORPHYRINOGEN-III SYNTHASE, CHLOROPLASTIC"/>
    <property type="match status" value="1"/>
</dbReference>
<dbReference type="VEuPathDB" id="ToxoDB:cyc_00454"/>
<dbReference type="EMBL" id="JROU02001859">
    <property type="protein sequence ID" value="OEH74960.1"/>
    <property type="molecule type" value="Genomic_DNA"/>
</dbReference>
<evidence type="ECO:0000313" key="4">
    <source>
        <dbReference type="EMBL" id="OEH74960.1"/>
    </source>
</evidence>
<keyword evidence="1" id="KW-0627">Porphyrin biosynthesis</keyword>
<feature type="compositionally biased region" description="Low complexity" evidence="2">
    <location>
        <begin position="182"/>
        <end position="194"/>
    </location>
</feature>
<dbReference type="Proteomes" id="UP000095192">
    <property type="component" value="Unassembled WGS sequence"/>
</dbReference>
<evidence type="ECO:0000256" key="1">
    <source>
        <dbReference type="RuleBase" id="RU366031"/>
    </source>
</evidence>
<dbReference type="InterPro" id="IPR039793">
    <property type="entry name" value="UROS/Hem4"/>
</dbReference>
<dbReference type="PROSITE" id="PS51257">
    <property type="entry name" value="PROKAR_LIPOPROTEIN"/>
    <property type="match status" value="1"/>
</dbReference>
<dbReference type="GO" id="GO:0006780">
    <property type="term" value="P:uroporphyrinogen III biosynthetic process"/>
    <property type="evidence" value="ECO:0007669"/>
    <property type="project" value="UniProtKB-UniRule"/>
</dbReference>
<dbReference type="UniPathway" id="UPA00251">
    <property type="reaction ID" value="UER00320"/>
</dbReference>
<dbReference type="InterPro" id="IPR036108">
    <property type="entry name" value="4pyrrol_syn_uPrphyn_synt_sf"/>
</dbReference>
<feature type="compositionally biased region" description="Basic and acidic residues" evidence="2">
    <location>
        <begin position="172"/>
        <end position="181"/>
    </location>
</feature>
<dbReference type="GO" id="GO:0006782">
    <property type="term" value="P:protoporphyrinogen IX biosynthetic process"/>
    <property type="evidence" value="ECO:0007669"/>
    <property type="project" value="UniProtKB-UniRule"/>
</dbReference>
<keyword evidence="3" id="KW-0732">Signal</keyword>
<protein>
    <recommendedName>
        <fullName evidence="1">Uroporphyrinogen-III synthase</fullName>
        <ecNumber evidence="1">4.2.1.75</ecNumber>
    </recommendedName>
</protein>
<proteinExistence type="inferred from homology"/>
<gene>
    <name evidence="4" type="ORF">cyc_00454</name>
</gene>
<dbReference type="InParanoid" id="A0A1D3CUT7"/>
<dbReference type="GO" id="GO:0004852">
    <property type="term" value="F:uroporphyrinogen-III synthase activity"/>
    <property type="evidence" value="ECO:0007669"/>
    <property type="project" value="UniProtKB-UniRule"/>
</dbReference>
<dbReference type="PANTHER" id="PTHR38042:SF1">
    <property type="entry name" value="UROPORPHYRINOGEN-III SYNTHASE, CHLOROPLASTIC"/>
    <property type="match status" value="1"/>
</dbReference>
<name>A0A1D3CUT7_9EIME</name>
<evidence type="ECO:0000256" key="3">
    <source>
        <dbReference type="SAM" id="SignalP"/>
    </source>
</evidence>
<sequence length="520" mass="54720">MRHFLLYLLVFAQFVTQRATPACLTTASCCAFLPSCSNNHCPQSCSTAGGSVCLAGKKPTHQVLHRASAQATHAPLDPAHAPVADDGFEVLALTSPEAVSQFFLCCKDAGVLPAELLLQPRKPQRPVLLVGAVGEATARRFTAQLLGDAVSAYDARDRLGRQASVAAQATKEQPERHEELKSPPLLLQPPLSEQQADDDDAAPTAASAATKALLEQSLLLVSSNASGVALAQQLRERVAKEAATTNVAATAATFAAAGEDVAAWQSVEPPRCSRCHRPARRVLWPASALADSRFACALTGASSSSSSCSSQDTNHPVCWWIRRFNIYTMAPSALSPAQRNSLLSLIGSRCLASEESNSDTLNGCGIAVMLGSPSAVSSWVATNRLPRRCCHGNRSDSTCDCLVAVCIGETTAAAARAAGFSRVVCPRTPGLTDWLRCLYTAMAARHRTRRESAKGGAHAARAKKPLVIVTRPEAQASELLQLLAKGVSTHAAETPRGSLPELSAVIAPGVLHAATAAKFK</sequence>
<comment type="caution">
    <text evidence="4">The sequence shown here is derived from an EMBL/GenBank/DDBJ whole genome shotgun (WGS) entry which is preliminary data.</text>
</comment>
<comment type="similarity">
    <text evidence="1">Belongs to the uroporphyrinogen-III synthase family.</text>
</comment>
<accession>A0A1D3CUT7</accession>
<keyword evidence="5" id="KW-1185">Reference proteome</keyword>
<dbReference type="Gene3D" id="3.40.50.10090">
    <property type="match status" value="1"/>
</dbReference>
<comment type="catalytic activity">
    <reaction evidence="1">
        <text>hydroxymethylbilane = uroporphyrinogen III + H2O</text>
        <dbReference type="Rhea" id="RHEA:18965"/>
        <dbReference type="ChEBI" id="CHEBI:15377"/>
        <dbReference type="ChEBI" id="CHEBI:57308"/>
        <dbReference type="ChEBI" id="CHEBI:57845"/>
        <dbReference type="EC" id="4.2.1.75"/>
    </reaction>
</comment>
<comment type="pathway">
    <text evidence="1">Porphyrin-containing compound metabolism; protoporphyrin-IX biosynthesis; coproporphyrinogen-III from 5-aminolevulinate: step 3/4.</text>
</comment>
<dbReference type="EC" id="4.2.1.75" evidence="1"/>
<feature type="region of interest" description="Disordered" evidence="2">
    <location>
        <begin position="164"/>
        <end position="204"/>
    </location>
</feature>
<comment type="function">
    <text evidence="1">Catalyzes cyclization of the linear tetrapyrrole, hydroxymethylbilane, to the macrocyclic uroporphyrinogen III.</text>
</comment>
<dbReference type="AlphaFoldDB" id="A0A1D3CUT7"/>
<evidence type="ECO:0000256" key="2">
    <source>
        <dbReference type="SAM" id="MobiDB-lite"/>
    </source>
</evidence>
<keyword evidence="1" id="KW-0456">Lyase</keyword>
<evidence type="ECO:0000313" key="5">
    <source>
        <dbReference type="Proteomes" id="UP000095192"/>
    </source>
</evidence>
<feature type="signal peptide" evidence="3">
    <location>
        <begin position="1"/>
        <end position="17"/>
    </location>
</feature>